<keyword evidence="2 4" id="KW-0648">Protein biosynthesis</keyword>
<dbReference type="GO" id="GO:0016829">
    <property type="term" value="F:lyase activity"/>
    <property type="evidence" value="ECO:0007669"/>
    <property type="project" value="UniProtKB-KW"/>
</dbReference>
<dbReference type="Gene3D" id="3.90.960.10">
    <property type="entry name" value="YbaK/aminoacyl-tRNA synthetase-associated domain"/>
    <property type="match status" value="1"/>
</dbReference>
<comment type="caution">
    <text evidence="6">The sequence shown here is derived from an EMBL/GenBank/DDBJ whole genome shotgun (WGS) entry which is preliminary data.</text>
</comment>
<dbReference type="RefSeq" id="WP_006289372.1">
    <property type="nucleotide sequence ID" value="NZ_AP012333.1"/>
</dbReference>
<evidence type="ECO:0000256" key="3">
    <source>
        <dbReference type="ARBA" id="ARBA00023239"/>
    </source>
</evidence>
<dbReference type="SUPFAM" id="SSF55826">
    <property type="entry name" value="YbaK/ProRS associated domain"/>
    <property type="match status" value="1"/>
</dbReference>
<gene>
    <name evidence="6" type="ORF">HMPREF0620_0993</name>
</gene>
<accession>E6JZ98</accession>
<protein>
    <recommendedName>
        <fullName evidence="4">Cys-tRNA(Pro)/Cys-tRNA(Cys) deacylase</fullName>
        <ecNumber evidence="4">4.2.-.-</ecNumber>
    </recommendedName>
</protein>
<dbReference type="PANTHER" id="PTHR30411">
    <property type="entry name" value="CYTOPLASMIC PROTEIN"/>
    <property type="match status" value="1"/>
</dbReference>
<feature type="domain" description="YbaK/aminoacyl-tRNA synthetase-associated" evidence="5">
    <location>
        <begin position="45"/>
        <end position="159"/>
    </location>
</feature>
<dbReference type="PATRIC" id="fig|864564.6.peg.719"/>
<keyword evidence="3 4" id="KW-0456">Lyase</keyword>
<dbReference type="EC" id="4.2.-.-" evidence="4"/>
<dbReference type="Proteomes" id="UP000004946">
    <property type="component" value="Chromosome"/>
</dbReference>
<evidence type="ECO:0000256" key="4">
    <source>
        <dbReference type="PIRNR" id="PIRNR006181"/>
    </source>
</evidence>
<dbReference type="GO" id="GO:0006412">
    <property type="term" value="P:translation"/>
    <property type="evidence" value="ECO:0007669"/>
    <property type="project" value="UniProtKB-KW"/>
</dbReference>
<proteinExistence type="inferred from homology"/>
<evidence type="ECO:0000259" key="5">
    <source>
        <dbReference type="Pfam" id="PF04073"/>
    </source>
</evidence>
<keyword evidence="7" id="KW-1185">Reference proteome</keyword>
<dbReference type="KEGG" id="pdo:PSDT_0650"/>
<organism evidence="6 7">
    <name type="scientific">Parascardovia denticolens DSM 10105 = JCM 12538</name>
    <dbReference type="NCBI Taxonomy" id="864564"/>
    <lineage>
        <taxon>Bacteria</taxon>
        <taxon>Bacillati</taxon>
        <taxon>Actinomycetota</taxon>
        <taxon>Actinomycetes</taxon>
        <taxon>Bifidobacteriales</taxon>
        <taxon>Bifidobacteriaceae</taxon>
        <taxon>Parascardovia</taxon>
    </lineage>
</organism>
<dbReference type="HOGENOM" id="CLU_094875_1_1_11"/>
<evidence type="ECO:0000256" key="2">
    <source>
        <dbReference type="ARBA" id="ARBA00022917"/>
    </source>
</evidence>
<dbReference type="PIRSF" id="PIRSF006181">
    <property type="entry name" value="EbsC_YbaK"/>
    <property type="match status" value="1"/>
</dbReference>
<sequence length="176" mass="18660">MSKKRKNTPTNEHVSTPAVQELEKAGAVFAVYTYTHSADHMDQGYGWEVASQISGHEAGQIFKTLLVKADGEFITAVVPVTGHLSLKALAAAVGAKKAAMAEPAEAMRVTGYVVGGISPLGQKTAHRTVINTSAFDYEEMLVSGGKRGISLGIKPEDLLAVLNKRKPATKADIAAW</sequence>
<dbReference type="InterPro" id="IPR036754">
    <property type="entry name" value="YbaK/aa-tRNA-synt-asso_dom_sf"/>
</dbReference>
<evidence type="ECO:0000256" key="1">
    <source>
        <dbReference type="ARBA" id="ARBA00009798"/>
    </source>
</evidence>
<dbReference type="GO" id="GO:0002161">
    <property type="term" value="F:aminoacyl-tRNA deacylase activity"/>
    <property type="evidence" value="ECO:0007669"/>
    <property type="project" value="InterPro"/>
</dbReference>
<dbReference type="AlphaFoldDB" id="E6JZ98"/>
<dbReference type="PANTHER" id="PTHR30411:SF0">
    <property type="entry name" value="CYS-TRNA(PRO)_CYS-TRNA(CYS) DEACYLASE YBAK"/>
    <property type="match status" value="1"/>
</dbReference>
<dbReference type="InterPro" id="IPR004369">
    <property type="entry name" value="Prolyl-tRNA_editing_YbaK/EbsC"/>
</dbReference>
<evidence type="ECO:0000313" key="6">
    <source>
        <dbReference type="EMBL" id="EFT83988.1"/>
    </source>
</evidence>
<evidence type="ECO:0000313" key="7">
    <source>
        <dbReference type="Proteomes" id="UP000004946"/>
    </source>
</evidence>
<reference evidence="6 7" key="1">
    <citation type="submission" date="2010-12" db="EMBL/GenBank/DDBJ databases">
        <authorList>
            <person name="Muzny D."/>
            <person name="Qin X."/>
            <person name="Buhay C."/>
            <person name="Dugan-Rocha S."/>
            <person name="Ding Y."/>
            <person name="Chen G."/>
            <person name="Hawes A."/>
            <person name="Holder M."/>
            <person name="Jhangiani S."/>
            <person name="Johnson A."/>
            <person name="Khan Z."/>
            <person name="Li Z."/>
            <person name="Liu W."/>
            <person name="Liu X."/>
            <person name="Perez L."/>
            <person name="Shen H."/>
            <person name="Wang Q."/>
            <person name="Watt J."/>
            <person name="Xi L."/>
            <person name="Xin Y."/>
            <person name="Zhou J."/>
            <person name="Deng J."/>
            <person name="Jiang H."/>
            <person name="Liu Y."/>
            <person name="Qu J."/>
            <person name="Song X.-Z."/>
            <person name="Zhang L."/>
            <person name="Villasana D."/>
            <person name="Johnson A."/>
            <person name="Liu J."/>
            <person name="Liyanage D."/>
            <person name="Lorensuhewa L."/>
            <person name="Robinson T."/>
            <person name="Song A."/>
            <person name="Song B.-B."/>
            <person name="Dinh H."/>
            <person name="Thornton R."/>
            <person name="Coyle M."/>
            <person name="Francisco L."/>
            <person name="Jackson L."/>
            <person name="Javaid M."/>
            <person name="Korchina V."/>
            <person name="Kovar C."/>
            <person name="Mata R."/>
            <person name="Mathew T."/>
            <person name="Ngo R."/>
            <person name="Nguyen L."/>
            <person name="Nguyen N."/>
            <person name="Okwuonu G."/>
            <person name="Ongeri F."/>
            <person name="Pham C."/>
            <person name="Simmons D."/>
            <person name="Wilczek-Boney K."/>
            <person name="Hale W."/>
            <person name="Jakkamsetti A."/>
            <person name="Pham P."/>
            <person name="Ruth R."/>
            <person name="San Lucas F."/>
            <person name="Warren J."/>
            <person name="Zhang J."/>
            <person name="Zhao Z."/>
            <person name="Zhou C."/>
            <person name="Zhu D."/>
            <person name="Lee S."/>
            <person name="Bess C."/>
            <person name="Blankenburg K."/>
            <person name="Forbes L."/>
            <person name="Fu Q."/>
            <person name="Gubbala S."/>
            <person name="Hirani K."/>
            <person name="Jayaseelan J.C."/>
            <person name="Lara F."/>
            <person name="Munidasa M."/>
            <person name="Palculict T."/>
            <person name="Patil S."/>
            <person name="Pu L.-L."/>
            <person name="Saada N."/>
            <person name="Tang L."/>
            <person name="Weissenberger G."/>
            <person name="Zhu Y."/>
            <person name="Hemphill L."/>
            <person name="Shang Y."/>
            <person name="Youmans B."/>
            <person name="Ayvaz T."/>
            <person name="Ross M."/>
            <person name="Santibanez J."/>
            <person name="Aqrawi P."/>
            <person name="Gross S."/>
            <person name="Joshi V."/>
            <person name="Fowler G."/>
            <person name="Nazareth L."/>
            <person name="Reid J."/>
            <person name="Worley K."/>
            <person name="Petrosino J."/>
            <person name="Highlander S."/>
            <person name="Gibbs R."/>
        </authorList>
    </citation>
    <scope>NUCLEOTIDE SEQUENCE [LARGE SCALE GENOMIC DNA]</scope>
    <source>
        <strain evidence="6 7">DSM 10105</strain>
    </source>
</reference>
<dbReference type="EMBL" id="AEON01000001">
    <property type="protein sequence ID" value="EFT83988.1"/>
    <property type="molecule type" value="Genomic_DNA"/>
</dbReference>
<dbReference type="InterPro" id="IPR007214">
    <property type="entry name" value="YbaK/aa-tRNA-synth-assoc-dom"/>
</dbReference>
<comment type="similarity">
    <text evidence="1 4">Belongs to the prolyl-tRNA editing family. YbaK/EbsC subfamily.</text>
</comment>
<dbReference type="eggNOG" id="COG2606">
    <property type="taxonomic scope" value="Bacteria"/>
</dbReference>
<name>E6JZ98_PARDN</name>
<dbReference type="Pfam" id="PF04073">
    <property type="entry name" value="tRNA_edit"/>
    <property type="match status" value="1"/>
</dbReference>